<sequence length="235" mass="27491">MNFIHLVVINVNWYKAVFFAAGFIVLITNIMLTITSLDKNKDDTTRFKILVIAKYIAITFILYGLLYLAFFAGSKINFLSDFIEFINSVINSGLNKLPLGWIMLWIGIPLVSCYLIFTVKGILYYQKRRASYTRHNNPNRTEDTFDFSKLITFNDIRTTKDLRKFIWTSTEKPQYGSFGNADWIAIHSNQQKIDPHIKLPKKLNYPSLLINRGEKWEEISTNEALKIIRLYKQRK</sequence>
<accession>A0AAE6WHT6</accession>
<reference evidence="1 2" key="1">
    <citation type="journal article" date="2019" name="Nat. Med.">
        <title>Preventing dysbiosis of the neonatal mouse intestinal microbiome protects against late-onset sepsis.</title>
        <authorList>
            <person name="Singer J.R."/>
            <person name="Blosser E.G."/>
            <person name="Zindl C.L."/>
            <person name="Silberger D.J."/>
            <person name="Conlan S."/>
            <person name="Laufer V.A."/>
            <person name="DiToro D."/>
            <person name="Deming C."/>
            <person name="Kumar R."/>
            <person name="Morrow C.D."/>
            <person name="Segre J.A."/>
            <person name="Gray M.J."/>
            <person name="Randolph D.A."/>
            <person name="Weaver C.T."/>
        </authorList>
    </citation>
    <scope>NUCLEOTIDE SEQUENCE [LARGE SCALE GENOMIC DNA]</scope>
    <source>
        <strain evidence="1 2">V10</strain>
    </source>
</reference>
<protein>
    <submittedName>
        <fullName evidence="1">Uncharacterized protein</fullName>
    </submittedName>
</protein>
<evidence type="ECO:0000313" key="2">
    <source>
        <dbReference type="Proteomes" id="UP000463931"/>
    </source>
</evidence>
<dbReference type="EMBL" id="CP040853">
    <property type="protein sequence ID" value="QIA91106.1"/>
    <property type="molecule type" value="Genomic_DNA"/>
</dbReference>
<organism evidence="1 2">
    <name type="scientific">Ligilactobacillus murinus</name>
    <dbReference type="NCBI Taxonomy" id="1622"/>
    <lineage>
        <taxon>Bacteria</taxon>
        <taxon>Bacillati</taxon>
        <taxon>Bacillota</taxon>
        <taxon>Bacilli</taxon>
        <taxon>Lactobacillales</taxon>
        <taxon>Lactobacillaceae</taxon>
        <taxon>Ligilactobacillus</taxon>
    </lineage>
</organism>
<keyword evidence="1" id="KW-0614">Plasmid</keyword>
<name>A0AAE6WHT6_9LACO</name>
<dbReference type="Proteomes" id="UP000463931">
    <property type="component" value="Plasmid unnamed"/>
</dbReference>
<geneLocation type="plasmid" evidence="1 2">
    <name>unnamed</name>
</geneLocation>
<proteinExistence type="predicted"/>
<dbReference type="AlphaFoldDB" id="A0AAE6WHT6"/>
<evidence type="ECO:0000313" key="1">
    <source>
        <dbReference type="EMBL" id="QIA91106.1"/>
    </source>
</evidence>
<dbReference type="RefSeq" id="WP_163587443.1">
    <property type="nucleotide sequence ID" value="NZ_CP040853.1"/>
</dbReference>
<gene>
    <name evidence="1" type="ORF">FEE40_12895</name>
</gene>